<dbReference type="Proteomes" id="UP000192391">
    <property type="component" value="Chromosome"/>
</dbReference>
<reference evidence="4" key="1">
    <citation type="journal article" date="2017" name="Sci. Rep.">
        <title>Determination of the Genome and Primary Transcriptome of Syngas Fermenting Eubacterium limosum ATCC 8486.</title>
        <authorList>
            <person name="Song Y."/>
            <person name="Shin J."/>
            <person name="Jeong Y."/>
            <person name="Jin S."/>
            <person name="Lee J.K."/>
            <person name="Kim D.R."/>
            <person name="Kim S.C."/>
            <person name="Cho S."/>
            <person name="Cho B.K."/>
        </authorList>
    </citation>
    <scope>NUCLEOTIDE SEQUENCE [LARGE SCALE GENOMIC DNA]</scope>
    <source>
        <strain evidence="4">ATCC 8486</strain>
    </source>
</reference>
<dbReference type="Pfam" id="PF08447">
    <property type="entry name" value="PAS_3"/>
    <property type="match status" value="1"/>
</dbReference>
<gene>
    <name evidence="3" type="ORF">B2M23_00855</name>
</gene>
<dbReference type="Pfam" id="PF00563">
    <property type="entry name" value="EAL"/>
    <property type="match status" value="1"/>
</dbReference>
<dbReference type="EMBL" id="CP019962">
    <property type="protein sequence ID" value="ARD64185.1"/>
    <property type="molecule type" value="Genomic_DNA"/>
</dbReference>
<dbReference type="SMART" id="SM00052">
    <property type="entry name" value="EAL"/>
    <property type="match status" value="1"/>
</dbReference>
<dbReference type="NCBIfam" id="TIGR00254">
    <property type="entry name" value="GGDEF"/>
    <property type="match status" value="1"/>
</dbReference>
<dbReference type="RefSeq" id="WP_052237057.1">
    <property type="nucleotide sequence ID" value="NZ_CP019962.1"/>
</dbReference>
<dbReference type="SUPFAM" id="SSF55073">
    <property type="entry name" value="Nucleotide cyclase"/>
    <property type="match status" value="1"/>
</dbReference>
<dbReference type="SUPFAM" id="SSF141868">
    <property type="entry name" value="EAL domain-like"/>
    <property type="match status" value="1"/>
</dbReference>
<feature type="domain" description="EAL" evidence="1">
    <location>
        <begin position="329"/>
        <end position="584"/>
    </location>
</feature>
<dbReference type="InterPro" id="IPR013655">
    <property type="entry name" value="PAS_fold_3"/>
</dbReference>
<dbReference type="SUPFAM" id="SSF55785">
    <property type="entry name" value="PYP-like sensor domain (PAS domain)"/>
    <property type="match status" value="1"/>
</dbReference>
<accession>A0AAC9QR56</accession>
<protein>
    <submittedName>
        <fullName evidence="3">GGDEF-domain containing protein</fullName>
    </submittedName>
</protein>
<name>A0AAC9QR56_EUBLI</name>
<dbReference type="InterPro" id="IPR029787">
    <property type="entry name" value="Nucleotide_cyclase"/>
</dbReference>
<dbReference type="SMART" id="SM00267">
    <property type="entry name" value="GGDEF"/>
    <property type="match status" value="1"/>
</dbReference>
<dbReference type="InterPro" id="IPR043128">
    <property type="entry name" value="Rev_trsase/Diguanyl_cyclase"/>
</dbReference>
<dbReference type="Gene3D" id="3.30.70.270">
    <property type="match status" value="1"/>
</dbReference>
<dbReference type="CDD" id="cd01948">
    <property type="entry name" value="EAL"/>
    <property type="match status" value="1"/>
</dbReference>
<dbReference type="InterPro" id="IPR035965">
    <property type="entry name" value="PAS-like_dom_sf"/>
</dbReference>
<dbReference type="Gene3D" id="3.30.450.20">
    <property type="entry name" value="PAS domain"/>
    <property type="match status" value="1"/>
</dbReference>
<dbReference type="AlphaFoldDB" id="A0AAC9QR56"/>
<dbReference type="Gene3D" id="3.20.20.450">
    <property type="entry name" value="EAL domain"/>
    <property type="match status" value="1"/>
</dbReference>
<dbReference type="InterPro" id="IPR050706">
    <property type="entry name" value="Cyclic-di-GMP_PDE-like"/>
</dbReference>
<sequence length="590" mass="67681">MSENKQPIRHYDIAPDSEYNMLMSVLRVSVSRHLMDEHYTVVEANPYYYELIGYPKDEYEALYHNQCSRYFKDNPEDWESIVNAVNEAVSAGYTSYETLARMHHKNGRLMWVKLVSVFTDETINGYPVAYTVMTDMTDYIEQEQALQRSNQKLLELAFVDPLTKGPNRSKFDLDAGGAILEGAPGAYVLVSMDIRKFKLINDLFGIEMGDKTLRHVYEVLEHHLQEGEFVTRVAADNFCLLLHNADKPMLVNRLEVMSRDINRFNYGIERKYFLSFVFGVCPVLDPNLPLTQLLDRANVALKSIKDTGDSRLFACRFYSDLDRLKLMREKEMENRMQDALNAGEFVVYLQPKLSLKDNTIAGAEALVRWQDPEHGLIPPDEFIPFFEKNRFIIDVDLYVFEQVCMLLRRWLDAGLTPVPISVNMSRAHLVHSNFLDTYKAICDENGVPPELLEIELTETLVFKNPDMLFQVIDQIHRRGYRCSMDDFGSGYSSLNLLKDLRMDTLKLDRAFFTSENADNPRERDVITSVIDLAEKLSMTTVAEGVETEAQAAFLKEARCDMIQGYVFSRPVPIPDFEALAFGRACGPAGH</sequence>
<evidence type="ECO:0000313" key="4">
    <source>
        <dbReference type="Proteomes" id="UP000192391"/>
    </source>
</evidence>
<proteinExistence type="predicted"/>
<dbReference type="Pfam" id="PF00990">
    <property type="entry name" value="GGDEF"/>
    <property type="match status" value="1"/>
</dbReference>
<dbReference type="PROSITE" id="PS50883">
    <property type="entry name" value="EAL"/>
    <property type="match status" value="1"/>
</dbReference>
<evidence type="ECO:0000313" key="3">
    <source>
        <dbReference type="EMBL" id="ARD64185.1"/>
    </source>
</evidence>
<feature type="domain" description="GGDEF" evidence="2">
    <location>
        <begin position="185"/>
        <end position="317"/>
    </location>
</feature>
<dbReference type="GO" id="GO:0071111">
    <property type="term" value="F:cyclic-guanylate-specific phosphodiesterase activity"/>
    <property type="evidence" value="ECO:0007669"/>
    <property type="project" value="InterPro"/>
</dbReference>
<dbReference type="KEGG" id="elim:B2M23_00855"/>
<dbReference type="InterPro" id="IPR001633">
    <property type="entry name" value="EAL_dom"/>
</dbReference>
<dbReference type="PANTHER" id="PTHR33121:SF70">
    <property type="entry name" value="SIGNALING PROTEIN YKOW"/>
    <property type="match status" value="1"/>
</dbReference>
<dbReference type="PANTHER" id="PTHR33121">
    <property type="entry name" value="CYCLIC DI-GMP PHOSPHODIESTERASE PDEF"/>
    <property type="match status" value="1"/>
</dbReference>
<dbReference type="InterPro" id="IPR035919">
    <property type="entry name" value="EAL_sf"/>
</dbReference>
<evidence type="ECO:0000259" key="1">
    <source>
        <dbReference type="PROSITE" id="PS50883"/>
    </source>
</evidence>
<dbReference type="PROSITE" id="PS50887">
    <property type="entry name" value="GGDEF"/>
    <property type="match status" value="1"/>
</dbReference>
<dbReference type="CDD" id="cd01949">
    <property type="entry name" value="GGDEF"/>
    <property type="match status" value="1"/>
</dbReference>
<evidence type="ECO:0000259" key="2">
    <source>
        <dbReference type="PROSITE" id="PS50887"/>
    </source>
</evidence>
<organism evidence="3 4">
    <name type="scientific">Eubacterium limosum</name>
    <dbReference type="NCBI Taxonomy" id="1736"/>
    <lineage>
        <taxon>Bacteria</taxon>
        <taxon>Bacillati</taxon>
        <taxon>Bacillota</taxon>
        <taxon>Clostridia</taxon>
        <taxon>Eubacteriales</taxon>
        <taxon>Eubacteriaceae</taxon>
        <taxon>Eubacterium</taxon>
    </lineage>
</organism>
<dbReference type="InterPro" id="IPR000160">
    <property type="entry name" value="GGDEF_dom"/>
</dbReference>